<dbReference type="InterPro" id="IPR008921">
    <property type="entry name" value="DNA_pol3_clamp-load_cplx_C"/>
</dbReference>
<evidence type="ECO:0000313" key="9">
    <source>
        <dbReference type="EMBL" id="VDD87833.1"/>
    </source>
</evidence>
<keyword evidence="6" id="KW-0539">Nucleus</keyword>
<dbReference type="EMBL" id="UXUI01007483">
    <property type="protein sequence ID" value="VDD87833.1"/>
    <property type="molecule type" value="Genomic_DNA"/>
</dbReference>
<dbReference type="PANTHER" id="PTHR23389">
    <property type="entry name" value="CHROMOSOME TRANSMISSION FIDELITY FACTOR 18"/>
    <property type="match status" value="1"/>
</dbReference>
<dbReference type="CDD" id="cd18140">
    <property type="entry name" value="HLD_clamp_RFC"/>
    <property type="match status" value="1"/>
</dbReference>
<dbReference type="GO" id="GO:0003689">
    <property type="term" value="F:DNA clamp loader activity"/>
    <property type="evidence" value="ECO:0007669"/>
    <property type="project" value="InterPro"/>
</dbReference>
<evidence type="ECO:0000256" key="4">
    <source>
        <dbReference type="ARBA" id="ARBA00022741"/>
    </source>
</evidence>
<evidence type="ECO:0000256" key="5">
    <source>
        <dbReference type="ARBA" id="ARBA00022840"/>
    </source>
</evidence>
<dbReference type="GO" id="GO:0005524">
    <property type="term" value="F:ATP binding"/>
    <property type="evidence" value="ECO:0007669"/>
    <property type="project" value="UniProtKB-KW"/>
</dbReference>
<dbReference type="InterPro" id="IPR003959">
    <property type="entry name" value="ATPase_AAA_core"/>
</dbReference>
<proteinExistence type="inferred from homology"/>
<evidence type="ECO:0000256" key="1">
    <source>
        <dbReference type="ARBA" id="ARBA00004123"/>
    </source>
</evidence>
<comment type="subcellular location">
    <subcellularLocation>
        <location evidence="1">Nucleus</location>
    </subcellularLocation>
</comment>
<protein>
    <submittedName>
        <fullName evidence="11">AAA domain-containing protein</fullName>
    </submittedName>
</protein>
<dbReference type="SUPFAM" id="SSF52540">
    <property type="entry name" value="P-loop containing nucleoside triphosphate hydrolases"/>
    <property type="match status" value="1"/>
</dbReference>
<comment type="similarity">
    <text evidence="2">Belongs to the activator 1 large subunit family.</text>
</comment>
<dbReference type="GO" id="GO:0016887">
    <property type="term" value="F:ATP hydrolysis activity"/>
    <property type="evidence" value="ECO:0007669"/>
    <property type="project" value="InterPro"/>
</dbReference>
<reference evidence="9 10" key="2">
    <citation type="submission" date="2018-10" db="EMBL/GenBank/DDBJ databases">
        <authorList>
            <consortium name="Pathogen Informatics"/>
        </authorList>
    </citation>
    <scope>NUCLEOTIDE SEQUENCE [LARGE SCALE GENOMIC DNA]</scope>
</reference>
<dbReference type="GO" id="GO:0006281">
    <property type="term" value="P:DNA repair"/>
    <property type="evidence" value="ECO:0007669"/>
    <property type="project" value="InterPro"/>
</dbReference>
<dbReference type="GO" id="GO:0005634">
    <property type="term" value="C:nucleus"/>
    <property type="evidence" value="ECO:0007669"/>
    <property type="project" value="UniProtKB-SubCell"/>
</dbReference>
<dbReference type="Pfam" id="PF08519">
    <property type="entry name" value="RFC1"/>
    <property type="match status" value="1"/>
</dbReference>
<accession>A0A0N4V043</accession>
<dbReference type="GO" id="GO:0003677">
    <property type="term" value="F:DNA binding"/>
    <property type="evidence" value="ECO:0007669"/>
    <property type="project" value="InterPro"/>
</dbReference>
<dbReference type="FunFam" id="3.40.50.300:FF:000395">
    <property type="entry name" value="Replication factor C subunit 1"/>
    <property type="match status" value="1"/>
</dbReference>
<sequence length="553" mass="62199">MSLPWVDKYKPTSLKHLVGQSGEKSPMNKLLGWLRDWPKYHMGEGAKQKKPRPPPWLAQSDGSSFKAVLLSGPPGIGKTTCALLACKELGLEYVEMNASDVRSKKLLDSKFSELMGCRQINQFFGKDAKVKSAQKGSNSNKLTHLLIMDEVDGMSGNEDRAGLAELIKMIKDTKIPVICICNDRQSPKMRTLVNYCFDLRFPRPRVEQIRSRIQTIVFQEKLKLTKEEVDDIIGASNHDVRQTIYNLQLLGRGGKQEIQKKDVAVNLFEAARLLLNTGNGLFEKERLFFVDYSIMPLFVQENYPNLVPTNASKKTLLNSLRRAADSISTGDLTDRIIRSTGSWSLLKEQRSFQEGTFFRIFADCCSLVTEYVPMMRDGLSLPLIRKENAGIPDVVAMLDEYDLTREDSDTIADVGTWSEMEDYRKKISTKVKSALTRTINKHSHSLPYSMDEVPKKRARYAAEPELEIDEEGNLREVNDTDELNEEEKGENDSEVSLPVGKPPAPKSESSEYSGFFVAGDEARVEEAATLEEGQDPEEAILEAEGGVVEIYFT</sequence>
<dbReference type="InterPro" id="IPR012178">
    <property type="entry name" value="RFC1"/>
</dbReference>
<dbReference type="InterPro" id="IPR003593">
    <property type="entry name" value="AAA+_ATPase"/>
</dbReference>
<dbReference type="AlphaFoldDB" id="A0A0N4V043"/>
<keyword evidence="4" id="KW-0547">Nucleotide-binding</keyword>
<dbReference type="STRING" id="51028.A0A0N4V043"/>
<evidence type="ECO:0000313" key="11">
    <source>
        <dbReference type="WBParaSite" id="EVEC_0000326801-mRNA-1"/>
    </source>
</evidence>
<dbReference type="InterPro" id="IPR013725">
    <property type="entry name" value="DNA_replication_fac_RFC1_C"/>
</dbReference>
<dbReference type="PIRSF" id="PIRSF036578">
    <property type="entry name" value="RFC1"/>
    <property type="match status" value="1"/>
</dbReference>
<dbReference type="Gene3D" id="3.40.50.300">
    <property type="entry name" value="P-loop containing nucleotide triphosphate hydrolases"/>
    <property type="match status" value="1"/>
</dbReference>
<dbReference type="CDD" id="cd00009">
    <property type="entry name" value="AAA"/>
    <property type="match status" value="1"/>
</dbReference>
<feature type="region of interest" description="Disordered" evidence="7">
    <location>
        <begin position="463"/>
        <end position="517"/>
    </location>
</feature>
<dbReference type="InterPro" id="IPR047854">
    <property type="entry name" value="RFC_lid"/>
</dbReference>
<keyword evidence="5" id="KW-0067">ATP-binding</keyword>
<dbReference type="OrthoDB" id="446168at2759"/>
<dbReference type="Pfam" id="PF00004">
    <property type="entry name" value="AAA"/>
    <property type="match status" value="1"/>
</dbReference>
<evidence type="ECO:0000256" key="6">
    <source>
        <dbReference type="ARBA" id="ARBA00023242"/>
    </source>
</evidence>
<dbReference type="SMART" id="SM00382">
    <property type="entry name" value="AAA"/>
    <property type="match status" value="1"/>
</dbReference>
<evidence type="ECO:0000256" key="3">
    <source>
        <dbReference type="ARBA" id="ARBA00022705"/>
    </source>
</evidence>
<evidence type="ECO:0000259" key="8">
    <source>
        <dbReference type="SMART" id="SM00382"/>
    </source>
</evidence>
<keyword evidence="3" id="KW-0235">DNA replication</keyword>
<gene>
    <name evidence="9" type="ORF">EVEC_LOCUS2976</name>
</gene>
<evidence type="ECO:0000313" key="10">
    <source>
        <dbReference type="Proteomes" id="UP000274131"/>
    </source>
</evidence>
<dbReference type="InterPro" id="IPR027417">
    <property type="entry name" value="P-loop_NTPase"/>
</dbReference>
<dbReference type="GO" id="GO:0005663">
    <property type="term" value="C:DNA replication factor C complex"/>
    <property type="evidence" value="ECO:0007669"/>
    <property type="project" value="InterPro"/>
</dbReference>
<evidence type="ECO:0000256" key="7">
    <source>
        <dbReference type="SAM" id="MobiDB-lite"/>
    </source>
</evidence>
<name>A0A0N4V043_ENTVE</name>
<keyword evidence="10" id="KW-1185">Reference proteome</keyword>
<dbReference type="Pfam" id="PF25361">
    <property type="entry name" value="AAA_lid_RFC1"/>
    <property type="match status" value="1"/>
</dbReference>
<feature type="domain" description="AAA+ ATPase" evidence="8">
    <location>
        <begin position="64"/>
        <end position="207"/>
    </location>
</feature>
<feature type="compositionally biased region" description="Acidic residues" evidence="7">
    <location>
        <begin position="479"/>
        <end position="493"/>
    </location>
</feature>
<organism evidence="11">
    <name type="scientific">Enterobius vermicularis</name>
    <name type="common">Human pinworm</name>
    <dbReference type="NCBI Taxonomy" id="51028"/>
    <lineage>
        <taxon>Eukaryota</taxon>
        <taxon>Metazoa</taxon>
        <taxon>Ecdysozoa</taxon>
        <taxon>Nematoda</taxon>
        <taxon>Chromadorea</taxon>
        <taxon>Rhabditida</taxon>
        <taxon>Spirurina</taxon>
        <taxon>Oxyuridomorpha</taxon>
        <taxon>Oxyuroidea</taxon>
        <taxon>Oxyuridae</taxon>
        <taxon>Enterobius</taxon>
    </lineage>
</organism>
<dbReference type="Proteomes" id="UP000274131">
    <property type="component" value="Unassembled WGS sequence"/>
</dbReference>
<dbReference type="Gene3D" id="1.20.272.10">
    <property type="match status" value="1"/>
</dbReference>
<dbReference type="PANTHER" id="PTHR23389:SF6">
    <property type="entry name" value="REPLICATION FACTOR C SUBUNIT 1"/>
    <property type="match status" value="1"/>
</dbReference>
<dbReference type="WBParaSite" id="EVEC_0000326801-mRNA-1">
    <property type="protein sequence ID" value="EVEC_0000326801-mRNA-1"/>
    <property type="gene ID" value="EVEC_0000326801"/>
</dbReference>
<dbReference type="GO" id="GO:0006260">
    <property type="term" value="P:DNA replication"/>
    <property type="evidence" value="ECO:0007669"/>
    <property type="project" value="UniProtKB-KW"/>
</dbReference>
<evidence type="ECO:0000256" key="2">
    <source>
        <dbReference type="ARBA" id="ARBA00006116"/>
    </source>
</evidence>
<dbReference type="Gene3D" id="1.10.8.60">
    <property type="match status" value="1"/>
</dbReference>
<dbReference type="SUPFAM" id="SSF48019">
    <property type="entry name" value="post-AAA+ oligomerization domain-like"/>
    <property type="match status" value="1"/>
</dbReference>
<reference evidence="11" key="1">
    <citation type="submission" date="2017-02" db="UniProtKB">
        <authorList>
            <consortium name="WormBaseParasite"/>
        </authorList>
    </citation>
    <scope>IDENTIFICATION</scope>
</reference>